<evidence type="ECO:0000259" key="7">
    <source>
        <dbReference type="SMART" id="SM00663"/>
    </source>
</evidence>
<dbReference type="NCBIfam" id="NF006336">
    <property type="entry name" value="PRK08566.1"/>
    <property type="match status" value="1"/>
</dbReference>
<dbReference type="Gene3D" id="1.10.274.100">
    <property type="entry name" value="RNA polymerase Rpb1, domain 3"/>
    <property type="match status" value="1"/>
</dbReference>
<dbReference type="InterPro" id="IPR007066">
    <property type="entry name" value="RNA_pol_Rpb1_3"/>
</dbReference>
<dbReference type="Pfam" id="PF04992">
    <property type="entry name" value="RNA_pol_Rpb1_6"/>
    <property type="match status" value="1"/>
</dbReference>
<dbReference type="Gene3D" id="1.10.132.30">
    <property type="match status" value="1"/>
</dbReference>
<organism evidence="8">
    <name type="scientific">viral metagenome</name>
    <dbReference type="NCBI Taxonomy" id="1070528"/>
    <lineage>
        <taxon>unclassified sequences</taxon>
        <taxon>metagenomes</taxon>
        <taxon>organismal metagenomes</taxon>
    </lineage>
</organism>
<evidence type="ECO:0000256" key="5">
    <source>
        <dbReference type="ARBA" id="ARBA00022695"/>
    </source>
</evidence>
<dbReference type="InterPro" id="IPR044893">
    <property type="entry name" value="RNA_pol_Rpb1_clamp_domain"/>
</dbReference>
<dbReference type="InterPro" id="IPR007080">
    <property type="entry name" value="RNA_pol_Rpb1_1"/>
</dbReference>
<evidence type="ECO:0000313" key="8">
    <source>
        <dbReference type="EMBL" id="QHT07052.1"/>
    </source>
</evidence>
<dbReference type="InterPro" id="IPR038593">
    <property type="entry name" value="RNA_pol_Rpb1_7_sf"/>
</dbReference>
<dbReference type="InterPro" id="IPR007083">
    <property type="entry name" value="RNA_pol_Rpb1_4"/>
</dbReference>
<dbReference type="GO" id="GO:0003677">
    <property type="term" value="F:DNA binding"/>
    <property type="evidence" value="ECO:0007669"/>
    <property type="project" value="InterPro"/>
</dbReference>
<accession>A0A6C0CSD0</accession>
<sequence length="1508" mass="172694">MSIHKELCYDQKIERVKGIQFSVLNPDEIVRGSVVEVTKTDTYTGNDPVPGGLFDPRMGVLEHNAFCRTCEQKKIFCPGHFGHIKLARPVFHPMFYEITRKLLKCVCYRCSRMLISSTQATEDLRETMRKILQIKNHQKRWEQIFKLCNNNTKIKRCGDDGAPGCGARQPSRYIKEGTLKIMAEWKEPNVETIKKEFTAEDVLTIFQRITEEDMEILGFSVKFNRPEWMICTVLPVPPPPVRPSIIEENGQRREDDLTHKLCDIIKTNNQLKTRIEKPNANEEHLAVITGALQYHIATLIDNQIPGIPPAQQRNGRKLKSVADRLKKKEGRIRGNLNGKRVDQSARSVITPDPYISLDQLGVPMKIAMNLTFRETINKYNMEEMKKLVRNGPDMWPGAKEVCKREDGKTYTLKYGNRDKIAEDLVEGDIVNRHLRDDDYVLFNRQPSLHKMSMMCHRVKVMPYQTFRLNVLVCSPYNADFDGDEMNLHMPQSIQTMSELKDFANVPYHIIGPKDGKPVIEVIQDTMLGSFRLTKEHVRINDKTFANLQMVNSYFDGVLPKKTDDKNHQYSGLQASSQILPPGFHLELKNKLKDKVKIVNGVHQSGILDKSIYHGMSTGILPVIYHDYSPFEVRRYLDNLQRLICRWLLTSGFSVGISDLVVDVTTKDKIKNIITLMKTKAYEEIGKVRQGQLENNSIQNNQDYFEQQMIGILNGATSEIEKNGLESVHHSFNRMMNMVQSGSKGKPTNVAQMIACVGQQNVDGKRVAYGFTDRTLPHYCKYDDGPEARGFVGNSFISGLTPQEMFFHAMGGREGLIDTAVKTSETGYLQRKLVKAMEDNKVYYDQTVRTANEGIVQFLYGEDGMEGTKIEAQNLNYIDMDLLDIDKEHRMYFEETLKMYLTEKVFTDTMKSSNIRKRCEEHFQKLLEDRLFLIEKVFKNQKIDRITYPIPFERIIKNAVHRMKDMGLDNLPSNLSPEYILNEMEKLISGKVCLKVTSENQGMKFLYILLRMHLSPKPMIYKYHMQKETFDWIVTEIRRYFKEAIAPAGEMVGIIAAQSLGEPATQLTLDSFHVSGTAAAVKATSGVPRLKELLSVSKNIKTPTLQIYLKPDISHTVNPTEDQQGDINDPRVYEAKERTLKVLKQLEITKLINLLDTTEIFWDPPGQKGIQTNIENDNKYLAIYREFTKLDSSRCHSTSPWVLRMVLDKTRVYRANLTMLDIYMKIYQAYGNTIECLFSDDNDEELIFQMRINENALKDIDPEDMVAALKAIEYNIVRTILLKGVTKINKVSMRVYNHIDYNKDKQQFDKINEWILDTDGSNLIEIMANPNVDPYHTFTNDIHEIFNVLGIEAARNALANEIMEVIKESSVNYRHLSLLMDTMTCKGALMSVDRHGINRGDVGPLAKSSFEETTDMLIKSSIFSEFDRINGVSANIMLGQLPPCGTGDSEILLDEQDYISLVKDRINYIPSAGAEIIDACDMEALKFNLPNVQTQQKTKMSELPEVTFV</sequence>
<keyword evidence="5" id="KW-0548">Nucleotidyltransferase</keyword>
<dbReference type="InterPro" id="IPR007081">
    <property type="entry name" value="RNA_pol_Rpb1_5"/>
</dbReference>
<dbReference type="InterPro" id="IPR000722">
    <property type="entry name" value="RNA_pol_asu"/>
</dbReference>
<dbReference type="PANTHER" id="PTHR19376:SF37">
    <property type="entry name" value="DNA-DIRECTED RNA POLYMERASE II SUBUNIT RPB1"/>
    <property type="match status" value="1"/>
</dbReference>
<dbReference type="InterPro" id="IPR038120">
    <property type="entry name" value="Rpb1_funnel_sf"/>
</dbReference>
<dbReference type="GO" id="GO:0005665">
    <property type="term" value="C:RNA polymerase II, core complex"/>
    <property type="evidence" value="ECO:0007669"/>
    <property type="project" value="TreeGrafter"/>
</dbReference>
<dbReference type="Pfam" id="PF04998">
    <property type="entry name" value="RNA_pol_Rpb1_5"/>
    <property type="match status" value="1"/>
</dbReference>
<dbReference type="SMART" id="SM00663">
    <property type="entry name" value="RPOLA_N"/>
    <property type="match status" value="1"/>
</dbReference>
<evidence type="ECO:0000256" key="1">
    <source>
        <dbReference type="ARBA" id="ARBA00006460"/>
    </source>
</evidence>
<dbReference type="GO" id="GO:0003899">
    <property type="term" value="F:DNA-directed RNA polymerase activity"/>
    <property type="evidence" value="ECO:0007669"/>
    <property type="project" value="UniProtKB-EC"/>
</dbReference>
<dbReference type="EC" id="2.7.7.6" evidence="2"/>
<keyword evidence="3" id="KW-0240">DNA-directed RNA polymerase</keyword>
<proteinExistence type="inferred from homology"/>
<dbReference type="Gene3D" id="6.10.250.2940">
    <property type="match status" value="1"/>
</dbReference>
<dbReference type="InterPro" id="IPR042102">
    <property type="entry name" value="RNA_pol_Rpb1_3_sf"/>
</dbReference>
<dbReference type="Gene3D" id="4.10.860.120">
    <property type="entry name" value="RNA polymerase II, clamp domain"/>
    <property type="match status" value="1"/>
</dbReference>
<keyword evidence="6" id="KW-0804">Transcription</keyword>
<reference evidence="8" key="1">
    <citation type="journal article" date="2020" name="Nature">
        <title>Giant virus diversity and host interactions through global metagenomics.</title>
        <authorList>
            <person name="Schulz F."/>
            <person name="Roux S."/>
            <person name="Paez-Espino D."/>
            <person name="Jungbluth S."/>
            <person name="Walsh D.A."/>
            <person name="Denef V.J."/>
            <person name="McMahon K.D."/>
            <person name="Konstantinidis K.T."/>
            <person name="Eloe-Fadrosh E.A."/>
            <person name="Kyrpides N.C."/>
            <person name="Woyke T."/>
        </authorList>
    </citation>
    <scope>NUCLEOTIDE SEQUENCE</scope>
    <source>
        <strain evidence="8">GVMAG-M-3300021962-46</strain>
    </source>
</reference>
<dbReference type="Gene3D" id="1.10.150.390">
    <property type="match status" value="1"/>
</dbReference>
<dbReference type="Gene3D" id="2.40.40.20">
    <property type="match status" value="1"/>
</dbReference>
<dbReference type="Pfam" id="PF05000">
    <property type="entry name" value="RNA_pol_Rpb1_4"/>
    <property type="match status" value="1"/>
</dbReference>
<dbReference type="Gene3D" id="3.30.1360.140">
    <property type="match status" value="1"/>
</dbReference>
<protein>
    <recommendedName>
        <fullName evidence="2">DNA-directed RNA polymerase</fullName>
        <ecNumber evidence="2">2.7.7.6</ecNumber>
    </recommendedName>
</protein>
<dbReference type="Gene3D" id="6.20.50.80">
    <property type="match status" value="1"/>
</dbReference>
<evidence type="ECO:0000256" key="6">
    <source>
        <dbReference type="ARBA" id="ARBA00023163"/>
    </source>
</evidence>
<dbReference type="PANTHER" id="PTHR19376">
    <property type="entry name" value="DNA-DIRECTED RNA POLYMERASE"/>
    <property type="match status" value="1"/>
</dbReference>
<evidence type="ECO:0000256" key="2">
    <source>
        <dbReference type="ARBA" id="ARBA00012418"/>
    </source>
</evidence>
<dbReference type="Pfam" id="PF04997">
    <property type="entry name" value="RNA_pol_Rpb1_1"/>
    <property type="match status" value="1"/>
</dbReference>
<dbReference type="Pfam" id="PF04983">
    <property type="entry name" value="RNA_pol_Rpb1_3"/>
    <property type="match status" value="1"/>
</dbReference>
<dbReference type="FunFam" id="2.40.40.20:FF:000019">
    <property type="entry name" value="DNA-directed RNA polymerase II subunit RPB1"/>
    <property type="match status" value="1"/>
</dbReference>
<evidence type="ECO:0000256" key="3">
    <source>
        <dbReference type="ARBA" id="ARBA00022478"/>
    </source>
</evidence>
<feature type="domain" description="RNA polymerase N-terminal" evidence="7">
    <location>
        <begin position="227"/>
        <end position="533"/>
    </location>
</feature>
<dbReference type="InterPro" id="IPR007073">
    <property type="entry name" value="RNA_pol_Rpb1_7"/>
</dbReference>
<dbReference type="Pfam" id="PF04990">
    <property type="entry name" value="RNA_pol_Rpb1_7"/>
    <property type="match status" value="1"/>
</dbReference>
<comment type="similarity">
    <text evidence="1">Belongs to the RNA polymerase beta' chain family.</text>
</comment>
<dbReference type="EMBL" id="MN739479">
    <property type="protein sequence ID" value="QHT07052.1"/>
    <property type="molecule type" value="Genomic_DNA"/>
</dbReference>
<dbReference type="Gene3D" id="3.30.1490.180">
    <property type="entry name" value="RNA polymerase ii"/>
    <property type="match status" value="1"/>
</dbReference>
<dbReference type="InterPro" id="IPR045867">
    <property type="entry name" value="DNA-dir_RpoC_beta_prime"/>
</dbReference>
<evidence type="ECO:0000256" key="4">
    <source>
        <dbReference type="ARBA" id="ARBA00022679"/>
    </source>
</evidence>
<dbReference type="InterPro" id="IPR007075">
    <property type="entry name" value="RNA_pol_Rpb1_6"/>
</dbReference>
<dbReference type="InterPro" id="IPR006592">
    <property type="entry name" value="RNA_pol_N"/>
</dbReference>
<name>A0A6C0CSD0_9ZZZZ</name>
<keyword evidence="4" id="KW-0808">Transferase</keyword>
<dbReference type="Pfam" id="PF00623">
    <property type="entry name" value="RNA_pol_Rpb1_2"/>
    <property type="match status" value="1"/>
</dbReference>
<dbReference type="GO" id="GO:0006351">
    <property type="term" value="P:DNA-templated transcription"/>
    <property type="evidence" value="ECO:0007669"/>
    <property type="project" value="InterPro"/>
</dbReference>
<dbReference type="SUPFAM" id="SSF64484">
    <property type="entry name" value="beta and beta-prime subunits of DNA dependent RNA-polymerase"/>
    <property type="match status" value="1"/>
</dbReference>